<feature type="compositionally biased region" description="Low complexity" evidence="2">
    <location>
        <begin position="500"/>
        <end position="511"/>
    </location>
</feature>
<feature type="compositionally biased region" description="Polar residues" evidence="2">
    <location>
        <begin position="383"/>
        <end position="393"/>
    </location>
</feature>
<name>A0ABP1S9H5_9HEXA</name>
<feature type="compositionally biased region" description="Polar residues" evidence="2">
    <location>
        <begin position="672"/>
        <end position="690"/>
    </location>
</feature>
<keyword evidence="1" id="KW-0862">Zinc</keyword>
<feature type="compositionally biased region" description="Polar residues" evidence="2">
    <location>
        <begin position="1"/>
        <end position="14"/>
    </location>
</feature>
<feature type="compositionally biased region" description="Polar residues" evidence="2">
    <location>
        <begin position="490"/>
        <end position="499"/>
    </location>
</feature>
<feature type="compositionally biased region" description="Polar residues" evidence="2">
    <location>
        <begin position="573"/>
        <end position="585"/>
    </location>
</feature>
<dbReference type="SUPFAM" id="SSF57667">
    <property type="entry name" value="beta-beta-alpha zinc fingers"/>
    <property type="match status" value="1"/>
</dbReference>
<dbReference type="Gene3D" id="3.30.160.60">
    <property type="entry name" value="Classic Zinc Finger"/>
    <property type="match status" value="1"/>
</dbReference>
<sequence length="759" mass="81247">MAATVSHQHQLHFTQENHHHQQQQPSSPPSPPKSTSSTSSSSSSSSASSPFLHGGELVHSSGHYCADCGVMFESSTSLEVHISYHKENLLTRWANQDSSSSSEKSVGVVVSHPSSSPHNSTNSNNSSSSSSSSEPDMSTSGSSTNSHPPTPHSIDGSSSNAGNNGGSGSNGSGASAQQQQRFFPNSNEFGNNNPNEEQPSQQQQQQQHSMDHPYRQGMNSNGQFGGPPVDLNNHINGNIPHHHSPYHSPIMIAQNHMFSPNHSVLPPNNHHSQQQPPPPPPGGDPHNRGGPPSNTESGTAAAIRESAEILDLDSHKVHVYQPPLSDRHFFHSPYGLPPMFGNGWPHGIPPEHQFVPHGHHPPPPPPFGGDHHHHHGIPPYTMHGQSAPSQLPPHSTHVYELAPPIDRGNPQFSSEPPPPPLDYPPQPPQHQQAPPPSSLPLPPSAQNQGGPPPFGQPNGGVGFTPMAAQPADNRQERISLSSPLAPSPAQKSPNEASTPANHAGSAAAAKTKGWKGGECKRPKTYNCTACNKWFTSSGHLKRHYGTTLHKNSIKQKDLPDEPPPPPKRGKNGVSKQSSNNNNTSDVIRDRSPMKDFGLKGSLNEGSNGRSGYVPSPPIIQNSPAPPKISPQQRGQQQQQVDDMMMDKPLHKGPPPPGHMIGSSPAFNIPSGFKSSPYDSPQALNADNNSSIEHHHNNPPPGYLSQPPQSQRLFNPAMGHHQFYQMSHAHPPPPFMNGFGSDPAGLQQNGPPPPSSQYVG</sequence>
<dbReference type="PROSITE" id="PS00028">
    <property type="entry name" value="ZINC_FINGER_C2H2_1"/>
    <property type="match status" value="2"/>
</dbReference>
<dbReference type="PROSITE" id="PS50157">
    <property type="entry name" value="ZINC_FINGER_C2H2_2"/>
    <property type="match status" value="2"/>
</dbReference>
<dbReference type="SMART" id="SM00355">
    <property type="entry name" value="ZnF_C2H2"/>
    <property type="match status" value="2"/>
</dbReference>
<dbReference type="Pfam" id="PF12874">
    <property type="entry name" value="zf-met"/>
    <property type="match status" value="1"/>
</dbReference>
<dbReference type="Pfam" id="PF00096">
    <property type="entry name" value="zf-C2H2"/>
    <property type="match status" value="1"/>
</dbReference>
<evidence type="ECO:0000313" key="5">
    <source>
        <dbReference type="Proteomes" id="UP001642540"/>
    </source>
</evidence>
<feature type="region of interest" description="Disordered" evidence="2">
    <location>
        <begin position="96"/>
        <end position="300"/>
    </location>
</feature>
<keyword evidence="1" id="KW-0479">Metal-binding</keyword>
<feature type="compositionally biased region" description="Low complexity" evidence="2">
    <location>
        <begin position="98"/>
        <end position="162"/>
    </location>
</feature>
<dbReference type="InterPro" id="IPR036236">
    <property type="entry name" value="Znf_C2H2_sf"/>
</dbReference>
<reference evidence="4 5" key="1">
    <citation type="submission" date="2024-08" db="EMBL/GenBank/DDBJ databases">
        <authorList>
            <person name="Cucini C."/>
            <person name="Frati F."/>
        </authorList>
    </citation>
    <scope>NUCLEOTIDE SEQUENCE [LARGE SCALE GENOMIC DNA]</scope>
</reference>
<feature type="region of interest" description="Disordered" evidence="2">
    <location>
        <begin position="1"/>
        <end position="52"/>
    </location>
</feature>
<comment type="caution">
    <text evidence="4">The sequence shown here is derived from an EMBL/GenBank/DDBJ whole genome shotgun (WGS) entry which is preliminary data.</text>
</comment>
<feature type="compositionally biased region" description="Basic and acidic residues" evidence="2">
    <location>
        <begin position="586"/>
        <end position="597"/>
    </location>
</feature>
<feature type="region of interest" description="Disordered" evidence="2">
    <location>
        <begin position="347"/>
        <end position="524"/>
    </location>
</feature>
<proteinExistence type="predicted"/>
<accession>A0ABP1S9H5</accession>
<evidence type="ECO:0000256" key="2">
    <source>
        <dbReference type="SAM" id="MobiDB-lite"/>
    </source>
</evidence>
<feature type="compositionally biased region" description="Low complexity" evidence="2">
    <location>
        <begin position="172"/>
        <end position="207"/>
    </location>
</feature>
<feature type="compositionally biased region" description="Low complexity" evidence="2">
    <location>
        <begin position="479"/>
        <end position="489"/>
    </location>
</feature>
<feature type="compositionally biased region" description="Low complexity" evidence="2">
    <location>
        <begin position="33"/>
        <end position="50"/>
    </location>
</feature>
<evidence type="ECO:0000259" key="3">
    <source>
        <dbReference type="PROSITE" id="PS50157"/>
    </source>
</evidence>
<feature type="region of interest" description="Disordered" evidence="2">
    <location>
        <begin position="545"/>
        <end position="759"/>
    </location>
</feature>
<dbReference type="InterPro" id="IPR013087">
    <property type="entry name" value="Znf_C2H2_type"/>
</dbReference>
<feature type="compositionally biased region" description="Pro residues" evidence="2">
    <location>
        <begin position="415"/>
        <end position="443"/>
    </location>
</feature>
<evidence type="ECO:0000313" key="4">
    <source>
        <dbReference type="EMBL" id="CAL8148188.1"/>
    </source>
</evidence>
<feature type="compositionally biased region" description="Low complexity" evidence="2">
    <location>
        <begin position="631"/>
        <end position="642"/>
    </location>
</feature>
<feature type="domain" description="C2H2-type" evidence="3">
    <location>
        <begin position="63"/>
        <end position="85"/>
    </location>
</feature>
<gene>
    <name evidence="4" type="ORF">ODALV1_LOCUS31349</name>
</gene>
<protein>
    <recommendedName>
        <fullName evidence="3">C2H2-type domain-containing protein</fullName>
    </recommendedName>
</protein>
<feature type="compositionally biased region" description="Pro residues" evidence="2">
    <location>
        <begin position="749"/>
        <end position="759"/>
    </location>
</feature>
<evidence type="ECO:0000256" key="1">
    <source>
        <dbReference type="PROSITE-ProRule" id="PRU00042"/>
    </source>
</evidence>
<dbReference type="EMBL" id="CAXLJM020000166">
    <property type="protein sequence ID" value="CAL8148188.1"/>
    <property type="molecule type" value="Genomic_DNA"/>
</dbReference>
<organism evidence="4 5">
    <name type="scientific">Orchesella dallaii</name>
    <dbReference type="NCBI Taxonomy" id="48710"/>
    <lineage>
        <taxon>Eukaryota</taxon>
        <taxon>Metazoa</taxon>
        <taxon>Ecdysozoa</taxon>
        <taxon>Arthropoda</taxon>
        <taxon>Hexapoda</taxon>
        <taxon>Collembola</taxon>
        <taxon>Entomobryomorpha</taxon>
        <taxon>Entomobryoidea</taxon>
        <taxon>Orchesellidae</taxon>
        <taxon>Orchesellinae</taxon>
        <taxon>Orchesella</taxon>
    </lineage>
</organism>
<dbReference type="Proteomes" id="UP001642540">
    <property type="component" value="Unassembled WGS sequence"/>
</dbReference>
<keyword evidence="1" id="KW-0863">Zinc-finger</keyword>
<feature type="domain" description="C2H2-type" evidence="3">
    <location>
        <begin position="525"/>
        <end position="554"/>
    </location>
</feature>
<keyword evidence="5" id="KW-1185">Reference proteome</keyword>